<dbReference type="Proteomes" id="UP001174909">
    <property type="component" value="Unassembled WGS sequence"/>
</dbReference>
<dbReference type="SMART" id="SM00268">
    <property type="entry name" value="ACTIN"/>
    <property type="match status" value="1"/>
</dbReference>
<keyword evidence="10" id="KW-1185">Reference proteome</keyword>
<proteinExistence type="inferred from homology"/>
<dbReference type="CDD" id="cd10210">
    <property type="entry name" value="ASKHA_NBD_Arp6"/>
    <property type="match status" value="1"/>
</dbReference>
<evidence type="ECO:0000256" key="2">
    <source>
        <dbReference type="ARBA" id="ARBA00004245"/>
    </source>
</evidence>
<dbReference type="SUPFAM" id="SSF53067">
    <property type="entry name" value="Actin-like ATPase domain"/>
    <property type="match status" value="2"/>
</dbReference>
<protein>
    <recommendedName>
        <fullName evidence="7">Actin-related protein 6</fullName>
    </recommendedName>
</protein>
<keyword evidence="5" id="KW-0206">Cytoskeleton</keyword>
<sequence>MAATVVLDNGAYSLKVGVASDQEPKFIPNCITRSKAERRKNFIGDQLEECKDLSGLYYVLPFQRGHLVNWDTQRQVWDYVLGEAVMALQSETHSLVVSEPVYNFRSIQDTMNEIFFEEYKFSSLLRLPAPSYSSFLYQQAHPSSLCCLVVDTGYSFTHIVPYYRGKIVEKGVKRIDVGGKLLTNYLKEIVSYRQLHVMDETYVMNQVKEDSCYVSQEFLRDMDTSRKKGSANTILREYVLPDFTNRRRGSLREPVGKSGHQQQQHNQQTDEQCLKLANERFSIPEILFHPSNIGIEQMGIPEAIAHSISLTPAPMHPHLYANIIVTGGNALFPGFETRVLSEVRKIAPDDYDVNVTVPEAPPSYAWLGGATLASASSKPGHLVPVTLAEYREHGHSLCYRRFNKMQVWTPSSTT</sequence>
<dbReference type="PANTHER" id="PTHR11937">
    <property type="entry name" value="ACTIN"/>
    <property type="match status" value="1"/>
</dbReference>
<evidence type="ECO:0000256" key="7">
    <source>
        <dbReference type="ARBA" id="ARBA00074635"/>
    </source>
</evidence>
<evidence type="ECO:0000256" key="6">
    <source>
        <dbReference type="ARBA" id="ARBA00023242"/>
    </source>
</evidence>
<name>A0AA35TZK4_GEOBA</name>
<dbReference type="Pfam" id="PF00022">
    <property type="entry name" value="Actin"/>
    <property type="match status" value="1"/>
</dbReference>
<keyword evidence="4" id="KW-0963">Cytoplasm</keyword>
<evidence type="ECO:0000256" key="4">
    <source>
        <dbReference type="ARBA" id="ARBA00022490"/>
    </source>
</evidence>
<feature type="region of interest" description="Disordered" evidence="8">
    <location>
        <begin position="249"/>
        <end position="268"/>
    </location>
</feature>
<dbReference type="GO" id="GO:0005856">
    <property type="term" value="C:cytoskeleton"/>
    <property type="evidence" value="ECO:0007669"/>
    <property type="project" value="UniProtKB-SubCell"/>
</dbReference>
<dbReference type="GO" id="GO:0005634">
    <property type="term" value="C:nucleus"/>
    <property type="evidence" value="ECO:0007669"/>
    <property type="project" value="UniProtKB-SubCell"/>
</dbReference>
<evidence type="ECO:0000313" key="10">
    <source>
        <dbReference type="Proteomes" id="UP001174909"/>
    </source>
</evidence>
<evidence type="ECO:0000256" key="1">
    <source>
        <dbReference type="ARBA" id="ARBA00004123"/>
    </source>
</evidence>
<dbReference type="FunFam" id="3.90.640.10:FF:000014">
    <property type="entry name" value="Putative actin-related protein 6"/>
    <property type="match status" value="1"/>
</dbReference>
<dbReference type="Gene3D" id="3.30.420.40">
    <property type="match status" value="2"/>
</dbReference>
<comment type="similarity">
    <text evidence="3">Belongs to the actin family. ARP6 subfamily.</text>
</comment>
<comment type="caution">
    <text evidence="9">The sequence shown here is derived from an EMBL/GenBank/DDBJ whole genome shotgun (WGS) entry which is preliminary data.</text>
</comment>
<dbReference type="FunFam" id="2.30.36.70:FF:000003">
    <property type="entry name" value="Actin-related protein 6"/>
    <property type="match status" value="1"/>
</dbReference>
<dbReference type="InterPro" id="IPR043129">
    <property type="entry name" value="ATPase_NBD"/>
</dbReference>
<evidence type="ECO:0000256" key="5">
    <source>
        <dbReference type="ARBA" id="ARBA00023212"/>
    </source>
</evidence>
<gene>
    <name evidence="9" type="ORF">GBAR_LOCUS30487</name>
</gene>
<evidence type="ECO:0000256" key="3">
    <source>
        <dbReference type="ARBA" id="ARBA00005665"/>
    </source>
</evidence>
<evidence type="ECO:0000313" key="9">
    <source>
        <dbReference type="EMBL" id="CAI8055942.1"/>
    </source>
</evidence>
<dbReference type="AlphaFoldDB" id="A0AA35TZK4"/>
<keyword evidence="6" id="KW-0539">Nucleus</keyword>
<dbReference type="Gene3D" id="3.90.640.10">
    <property type="entry name" value="Actin, Chain A, domain 4"/>
    <property type="match status" value="1"/>
</dbReference>
<organism evidence="9 10">
    <name type="scientific">Geodia barretti</name>
    <name type="common">Barrett's horny sponge</name>
    <dbReference type="NCBI Taxonomy" id="519541"/>
    <lineage>
        <taxon>Eukaryota</taxon>
        <taxon>Metazoa</taxon>
        <taxon>Porifera</taxon>
        <taxon>Demospongiae</taxon>
        <taxon>Heteroscleromorpha</taxon>
        <taxon>Tetractinellida</taxon>
        <taxon>Astrophorina</taxon>
        <taxon>Geodiidae</taxon>
        <taxon>Geodia</taxon>
    </lineage>
</organism>
<dbReference type="EMBL" id="CASHTH010004314">
    <property type="protein sequence ID" value="CAI8055942.1"/>
    <property type="molecule type" value="Genomic_DNA"/>
</dbReference>
<comment type="subcellular location">
    <subcellularLocation>
        <location evidence="2">Cytoplasm</location>
        <location evidence="2">Cytoskeleton</location>
    </subcellularLocation>
    <subcellularLocation>
        <location evidence="1">Nucleus</location>
    </subcellularLocation>
</comment>
<reference evidence="9" key="1">
    <citation type="submission" date="2023-03" db="EMBL/GenBank/DDBJ databases">
        <authorList>
            <person name="Steffen K."/>
            <person name="Cardenas P."/>
        </authorList>
    </citation>
    <scope>NUCLEOTIDE SEQUENCE</scope>
</reference>
<dbReference type="Gene3D" id="2.30.36.70">
    <property type="entry name" value="Actin, Chain A, domain 2"/>
    <property type="match status" value="1"/>
</dbReference>
<evidence type="ECO:0000256" key="8">
    <source>
        <dbReference type="SAM" id="MobiDB-lite"/>
    </source>
</evidence>
<dbReference type="InterPro" id="IPR004000">
    <property type="entry name" value="Actin"/>
</dbReference>
<accession>A0AA35TZK4</accession>